<feature type="region of interest" description="Disordered" evidence="7">
    <location>
        <begin position="435"/>
        <end position="462"/>
    </location>
</feature>
<comment type="caution">
    <text evidence="9">The sequence shown here is derived from an EMBL/GenBank/DDBJ whole genome shotgun (WGS) entry which is preliminary data.</text>
</comment>
<keyword evidence="6" id="KW-0723">Serine/threonine-protein kinase</keyword>
<evidence type="ECO:0000313" key="10">
    <source>
        <dbReference type="Proteomes" id="UP001552299"/>
    </source>
</evidence>
<proteinExistence type="inferred from homology"/>
<dbReference type="PANTHER" id="PTHR46562:SF1">
    <property type="entry name" value="SERINE_THREONINE-PROTEIN KINASE ULK4"/>
    <property type="match status" value="1"/>
</dbReference>
<feature type="compositionally biased region" description="Polar residues" evidence="7">
    <location>
        <begin position="436"/>
        <end position="446"/>
    </location>
</feature>
<dbReference type="EMBL" id="JANQDX010000005">
    <property type="protein sequence ID" value="KAL0924090.1"/>
    <property type="molecule type" value="Genomic_DNA"/>
</dbReference>
<dbReference type="PROSITE" id="PS50011">
    <property type="entry name" value="PROTEIN_KINASE_DOM"/>
    <property type="match status" value="1"/>
</dbReference>
<dbReference type="InterPro" id="IPR008271">
    <property type="entry name" value="Ser/Thr_kinase_AS"/>
</dbReference>
<feature type="binding site" evidence="5">
    <location>
        <position position="33"/>
    </location>
    <ligand>
        <name>ATP</name>
        <dbReference type="ChEBI" id="CHEBI:30616"/>
    </ligand>
</feature>
<dbReference type="InterPro" id="IPR017441">
    <property type="entry name" value="Protein_kinase_ATP_BS"/>
</dbReference>
<accession>A0ABD0VGH5</accession>
<evidence type="ECO:0000256" key="5">
    <source>
        <dbReference type="PROSITE-ProRule" id="PRU10141"/>
    </source>
</evidence>
<comment type="similarity">
    <text evidence="6">Belongs to the protein kinase superfamily.</text>
</comment>
<organism evidence="9 10">
    <name type="scientific">Dendrobium thyrsiflorum</name>
    <name type="common">Pinecone-like raceme dendrobium</name>
    <name type="synonym">Orchid</name>
    <dbReference type="NCBI Taxonomy" id="117978"/>
    <lineage>
        <taxon>Eukaryota</taxon>
        <taxon>Viridiplantae</taxon>
        <taxon>Streptophyta</taxon>
        <taxon>Embryophyta</taxon>
        <taxon>Tracheophyta</taxon>
        <taxon>Spermatophyta</taxon>
        <taxon>Magnoliopsida</taxon>
        <taxon>Liliopsida</taxon>
        <taxon>Asparagales</taxon>
        <taxon>Orchidaceae</taxon>
        <taxon>Epidendroideae</taxon>
        <taxon>Malaxideae</taxon>
        <taxon>Dendrobiinae</taxon>
        <taxon>Dendrobium</taxon>
    </lineage>
</organism>
<dbReference type="Proteomes" id="UP001552299">
    <property type="component" value="Unassembled WGS sequence"/>
</dbReference>
<evidence type="ECO:0000256" key="2">
    <source>
        <dbReference type="ARBA" id="ARBA00022741"/>
    </source>
</evidence>
<sequence>MNNYHVYEAIGLGKHSTVYKGRMKKSIEYYAIKSVDKSQRDLMSLLKEDGRLPEDSIHDLAHDIVKALQFLHSKGIIYCDLKPSNILLDENGHIKLCDFGLAIRLNEIEKNSRDMVLQAKRGTPCYMAPELFKDGGVNSYASDFWALGCVLYECFAGKPPFVGNEFTKLAKSILLDSTPDLPNNPSDAFVDLVNRILNAFLIPVFLFYLHELRGTVPVRWAKERDNDVSRLYPTRSLNLLTHTQRPEGSEPGLLSVGPGHHFFSALWVVYCMALAMDFGHCFDFLYSITRYENIESAWQHFFSAQHMSPNNGPSDLHHETTVFPTSVARRQLLRSFQPLSPYNSHFDFRRLTTVLPTSITRQRSFQPPSPADNGSYDLHLSLTKVLYRLWSFRPPSPGITLSDLRHPLTMVLPTSVACQLSTSIACQLRPSDVHHQTTGLPTSVARQRSFRPPSPDNGLSDLRHLPTTVFLTSVTH</sequence>
<evidence type="ECO:0000256" key="6">
    <source>
        <dbReference type="RuleBase" id="RU000304"/>
    </source>
</evidence>
<dbReference type="PROSITE" id="PS00107">
    <property type="entry name" value="PROTEIN_KINASE_ATP"/>
    <property type="match status" value="1"/>
</dbReference>
<dbReference type="SMART" id="SM00220">
    <property type="entry name" value="S_TKc"/>
    <property type="match status" value="1"/>
</dbReference>
<keyword evidence="4 5" id="KW-0067">ATP-binding</keyword>
<dbReference type="InterPro" id="IPR044591">
    <property type="entry name" value="RUK"/>
</dbReference>
<evidence type="ECO:0000256" key="1">
    <source>
        <dbReference type="ARBA" id="ARBA00022679"/>
    </source>
</evidence>
<dbReference type="AlphaFoldDB" id="A0ABD0VGH5"/>
<dbReference type="PROSITE" id="PS00108">
    <property type="entry name" value="PROTEIN_KINASE_ST"/>
    <property type="match status" value="1"/>
</dbReference>
<keyword evidence="3" id="KW-0418">Kinase</keyword>
<dbReference type="GO" id="GO:0005524">
    <property type="term" value="F:ATP binding"/>
    <property type="evidence" value="ECO:0007669"/>
    <property type="project" value="UniProtKB-UniRule"/>
</dbReference>
<dbReference type="Gene3D" id="1.10.510.10">
    <property type="entry name" value="Transferase(Phosphotransferase) domain 1"/>
    <property type="match status" value="1"/>
</dbReference>
<gene>
    <name evidence="9" type="ORF">M5K25_004895</name>
</gene>
<feature type="domain" description="Protein kinase" evidence="8">
    <location>
        <begin position="1"/>
        <end position="263"/>
    </location>
</feature>
<evidence type="ECO:0000256" key="3">
    <source>
        <dbReference type="ARBA" id="ARBA00022777"/>
    </source>
</evidence>
<dbReference type="InterPro" id="IPR011009">
    <property type="entry name" value="Kinase-like_dom_sf"/>
</dbReference>
<protein>
    <recommendedName>
        <fullName evidence="8">Protein kinase domain-containing protein</fullName>
    </recommendedName>
</protein>
<dbReference type="PANTHER" id="PTHR46562">
    <property type="entry name" value="SERINE/THREONINE-KINASE ULK4-LIKE PROTEIN-RELATED"/>
    <property type="match status" value="1"/>
</dbReference>
<keyword evidence="10" id="KW-1185">Reference proteome</keyword>
<dbReference type="InterPro" id="IPR000719">
    <property type="entry name" value="Prot_kinase_dom"/>
</dbReference>
<keyword evidence="2 5" id="KW-0547">Nucleotide-binding</keyword>
<evidence type="ECO:0000256" key="7">
    <source>
        <dbReference type="SAM" id="MobiDB-lite"/>
    </source>
</evidence>
<dbReference type="SUPFAM" id="SSF56112">
    <property type="entry name" value="Protein kinase-like (PK-like)"/>
    <property type="match status" value="1"/>
</dbReference>
<keyword evidence="1" id="KW-0808">Transferase</keyword>
<evidence type="ECO:0000256" key="4">
    <source>
        <dbReference type="ARBA" id="ARBA00022840"/>
    </source>
</evidence>
<dbReference type="Pfam" id="PF00069">
    <property type="entry name" value="Pkinase"/>
    <property type="match status" value="1"/>
</dbReference>
<evidence type="ECO:0000313" key="9">
    <source>
        <dbReference type="EMBL" id="KAL0924090.1"/>
    </source>
</evidence>
<dbReference type="GO" id="GO:0004674">
    <property type="term" value="F:protein serine/threonine kinase activity"/>
    <property type="evidence" value="ECO:0007669"/>
    <property type="project" value="UniProtKB-KW"/>
</dbReference>
<dbReference type="Gene3D" id="3.30.200.20">
    <property type="entry name" value="Phosphorylase Kinase, domain 1"/>
    <property type="match status" value="1"/>
</dbReference>
<reference evidence="9 10" key="1">
    <citation type="journal article" date="2024" name="Plant Biotechnol. J.">
        <title>Dendrobium thyrsiflorum genome and its molecular insights into genes involved in important horticultural traits.</title>
        <authorList>
            <person name="Chen B."/>
            <person name="Wang J.Y."/>
            <person name="Zheng P.J."/>
            <person name="Li K.L."/>
            <person name="Liang Y.M."/>
            <person name="Chen X.F."/>
            <person name="Zhang C."/>
            <person name="Zhao X."/>
            <person name="He X."/>
            <person name="Zhang G.Q."/>
            <person name="Liu Z.J."/>
            <person name="Xu Q."/>
        </authorList>
    </citation>
    <scope>NUCLEOTIDE SEQUENCE [LARGE SCALE GENOMIC DNA]</scope>
    <source>
        <strain evidence="9">GZMU011</strain>
    </source>
</reference>
<name>A0ABD0VGH5_DENTH</name>
<evidence type="ECO:0000259" key="8">
    <source>
        <dbReference type="PROSITE" id="PS50011"/>
    </source>
</evidence>